<dbReference type="Pfam" id="PF00651">
    <property type="entry name" value="BTB"/>
    <property type="match status" value="1"/>
</dbReference>
<dbReference type="InterPro" id="IPR056184">
    <property type="entry name" value="TRAF_BTBD17"/>
</dbReference>
<dbReference type="Pfam" id="PF23651">
    <property type="entry name" value="TRAF_BTBD17"/>
    <property type="match status" value="1"/>
</dbReference>
<evidence type="ECO:0000259" key="2">
    <source>
        <dbReference type="PROSITE" id="PS50097"/>
    </source>
</evidence>
<evidence type="ECO:0000313" key="4">
    <source>
        <dbReference type="Proteomes" id="UP001231518"/>
    </source>
</evidence>
<dbReference type="InterPro" id="IPR011705">
    <property type="entry name" value="BACK"/>
</dbReference>
<accession>A0AAD7YKH2</accession>
<dbReference type="PROSITE" id="PS50097">
    <property type="entry name" value="BTB"/>
    <property type="match status" value="1"/>
</dbReference>
<sequence>MDFLTVDRQVSSSSDKKGDESEANEDLEVDNSKSVLLKIATLYAEQLMSDLILEVGGHGYPAHRLILCASSEVFQVMLMNREWSEWRESRIVLQETPTAASVFPHFLKYFYTGQIRISHHTVLPVLSLADKYNVKDLVSLCLSYMSQHIAQAAKRAQLISWMQYTMACGHNDVAKECQNFVKWNLEWVWSDSDLSELEGETLVQLLQQSDLVLHNEMSVYSDLSELEGETLVQLLQQSDLVLHNEMSVYRFVVRWLNKQRERLTASDLTEAEFKVHWESLVAAVFSHVRFVVRWLNKQRERLTASDLTEAEFKVHWESLVAAVFSHVRFVVRWLNKQRERLTASDLTEAEFKVHWESLVAAVFSHVRFVVRWLNKQRERLTASDLTEAEFKVHWESLVAAVFSHVRFVVRWLNKQRERLTASDLTEAEFKVHWESLVAAVFSHVRFVVRWLNKQRERLTASDLTEAEFKVHWESLVAAVFSHVRFVVRWLNKQRERLTASDLTEAEFKVHWESLVAAVFSHVRFPMMCPNQLAKLLLCPLTQEHKDFFMERMAIAMSYQSGQYERVSEVQQTEAGRMLFTPRLYTEDTWGSVLAVDNFHSLPCYHTRTFIFSTRPSIADVAPQDKLTEWTVDLYPKGVWFRKSLLIVWAGTYDVPEVVLRTVRISITCQNCPEYSVNAYGETEQLEPDVRVKIGILVWGVQKGVEHVSSVVERVHRFSPQNRVLNIDGALDFDELNTPLYSPAPGSSAYTRELSPQPQPAGNKYTPCNSSIPSKCCSKCSETCDVPEPRHLLGPNKDQLRIQVVIVPLTDYCHVGAGDTAQG</sequence>
<dbReference type="EMBL" id="JARGEI010000015">
    <property type="protein sequence ID" value="KAJ8718807.1"/>
    <property type="molecule type" value="Genomic_DNA"/>
</dbReference>
<dbReference type="InterPro" id="IPR000210">
    <property type="entry name" value="BTB/POZ_dom"/>
</dbReference>
<feature type="domain" description="BTB" evidence="2">
    <location>
        <begin position="49"/>
        <end position="119"/>
    </location>
</feature>
<dbReference type="PANTHER" id="PTHR24410">
    <property type="entry name" value="HL07962P-RELATED"/>
    <property type="match status" value="1"/>
</dbReference>
<evidence type="ECO:0000313" key="3">
    <source>
        <dbReference type="EMBL" id="KAJ8718807.1"/>
    </source>
</evidence>
<proteinExistence type="predicted"/>
<dbReference type="PANTHER" id="PTHR24410:SF41">
    <property type="entry name" value="HL07962P"/>
    <property type="match status" value="1"/>
</dbReference>
<comment type="caution">
    <text evidence="3">The sequence shown here is derived from an EMBL/GenBank/DDBJ whole genome shotgun (WGS) entry which is preliminary data.</text>
</comment>
<dbReference type="Gene3D" id="1.25.40.420">
    <property type="match status" value="1"/>
</dbReference>
<dbReference type="CDD" id="cd18292">
    <property type="entry name" value="BTB_POZ_BTBD17"/>
    <property type="match status" value="1"/>
</dbReference>
<gene>
    <name evidence="3" type="ORF">PYW07_016363</name>
</gene>
<feature type="region of interest" description="Disordered" evidence="1">
    <location>
        <begin position="1"/>
        <end position="26"/>
    </location>
</feature>
<dbReference type="SMART" id="SM00875">
    <property type="entry name" value="BACK"/>
    <property type="match status" value="1"/>
</dbReference>
<dbReference type="SUPFAM" id="SSF54695">
    <property type="entry name" value="POZ domain"/>
    <property type="match status" value="1"/>
</dbReference>
<evidence type="ECO:0000256" key="1">
    <source>
        <dbReference type="SAM" id="MobiDB-lite"/>
    </source>
</evidence>
<name>A0AAD7YKH2_MYTSE</name>
<reference evidence="3" key="1">
    <citation type="submission" date="2023-03" db="EMBL/GenBank/DDBJ databases">
        <title>Chromosome-level genomes of two armyworms, Mythimna separata and Mythimna loreyi, provide insights into the biosynthesis and reception of sex pheromones.</title>
        <authorList>
            <person name="Zhao H."/>
        </authorList>
    </citation>
    <scope>NUCLEOTIDE SEQUENCE</scope>
    <source>
        <strain evidence="3">BeijingLab</strain>
        <tissue evidence="3">Pupa</tissue>
    </source>
</reference>
<dbReference type="AlphaFoldDB" id="A0AAD7YKH2"/>
<dbReference type="SMART" id="SM00225">
    <property type="entry name" value="BTB"/>
    <property type="match status" value="1"/>
</dbReference>
<keyword evidence="4" id="KW-1185">Reference proteome</keyword>
<dbReference type="Pfam" id="PF07707">
    <property type="entry name" value="BACK"/>
    <property type="match status" value="2"/>
</dbReference>
<dbReference type="InterPro" id="IPR011333">
    <property type="entry name" value="SKP1/BTB/POZ_sf"/>
</dbReference>
<dbReference type="Gene3D" id="3.30.710.10">
    <property type="entry name" value="Potassium Channel Kv1.1, Chain A"/>
    <property type="match status" value="1"/>
</dbReference>
<dbReference type="InterPro" id="IPR051481">
    <property type="entry name" value="BTB-POZ/Galectin-3-binding"/>
</dbReference>
<dbReference type="CDD" id="cd18493">
    <property type="entry name" value="BACK_BTBD17"/>
    <property type="match status" value="1"/>
</dbReference>
<dbReference type="Proteomes" id="UP001231518">
    <property type="component" value="Chromosome 8"/>
</dbReference>
<organism evidence="3 4">
    <name type="scientific">Mythimna separata</name>
    <name type="common">Oriental armyworm</name>
    <name type="synonym">Pseudaletia separata</name>
    <dbReference type="NCBI Taxonomy" id="271217"/>
    <lineage>
        <taxon>Eukaryota</taxon>
        <taxon>Metazoa</taxon>
        <taxon>Ecdysozoa</taxon>
        <taxon>Arthropoda</taxon>
        <taxon>Hexapoda</taxon>
        <taxon>Insecta</taxon>
        <taxon>Pterygota</taxon>
        <taxon>Neoptera</taxon>
        <taxon>Endopterygota</taxon>
        <taxon>Lepidoptera</taxon>
        <taxon>Glossata</taxon>
        <taxon>Ditrysia</taxon>
        <taxon>Noctuoidea</taxon>
        <taxon>Noctuidae</taxon>
        <taxon>Noctuinae</taxon>
        <taxon>Hadenini</taxon>
        <taxon>Mythimna</taxon>
    </lineage>
</organism>
<protein>
    <recommendedName>
        <fullName evidence="2">BTB domain-containing protein</fullName>
    </recommendedName>
</protein>